<comment type="caution">
    <text evidence="1">The sequence shown here is derived from an EMBL/GenBank/DDBJ whole genome shotgun (WGS) entry which is preliminary data.</text>
</comment>
<proteinExistence type="predicted"/>
<dbReference type="Proteomes" id="UP000029585">
    <property type="component" value="Unassembled WGS sequence"/>
</dbReference>
<organism evidence="1 2">
    <name type="scientific">Flavonifractor plautii 1_3_50AFAA</name>
    <dbReference type="NCBI Taxonomy" id="742738"/>
    <lineage>
        <taxon>Bacteria</taxon>
        <taxon>Bacillati</taxon>
        <taxon>Bacillota</taxon>
        <taxon>Clostridia</taxon>
        <taxon>Eubacteriales</taxon>
        <taxon>Oscillospiraceae</taxon>
        <taxon>Flavonifractor</taxon>
    </lineage>
</organism>
<name>A0A096DEH8_FLAPL</name>
<dbReference type="PATRIC" id="fig|742738.3.peg.1440"/>
<accession>A0A096DEH8</accession>
<dbReference type="RefSeq" id="WP_264469667.1">
    <property type="nucleotide sequence ID" value="NZ_KN174162.1"/>
</dbReference>
<evidence type="ECO:0000313" key="2">
    <source>
        <dbReference type="Proteomes" id="UP000029585"/>
    </source>
</evidence>
<protein>
    <submittedName>
        <fullName evidence="1">Uncharacterized protein</fullName>
    </submittedName>
</protein>
<dbReference type="AlphaFoldDB" id="A0A096DEH8"/>
<evidence type="ECO:0000313" key="1">
    <source>
        <dbReference type="EMBL" id="KGF55929.1"/>
    </source>
</evidence>
<dbReference type="HOGENOM" id="CLU_3268146_0_0_9"/>
<sequence>MEKYLHKLQPQSWEEKPFVNSNDTQAKEKSQCADSKILLQL</sequence>
<reference evidence="1 2" key="1">
    <citation type="submission" date="2011-08" db="EMBL/GenBank/DDBJ databases">
        <title>The Genome Sequence of Clostridium orbiscindens 1_3_50AFAA.</title>
        <authorList>
            <consortium name="The Broad Institute Genome Sequencing Platform"/>
            <person name="Earl A."/>
            <person name="Ward D."/>
            <person name="Feldgarden M."/>
            <person name="Gevers D."/>
            <person name="Daigneault M."/>
            <person name="Strauss J."/>
            <person name="Allen-Vercoe E."/>
            <person name="Young S.K."/>
            <person name="Zeng Q."/>
            <person name="Gargeya S."/>
            <person name="Fitzgerald M."/>
            <person name="Haas B."/>
            <person name="Abouelleil A."/>
            <person name="Alvarado L."/>
            <person name="Arachchi H.M."/>
            <person name="Berlin A."/>
            <person name="Brown A."/>
            <person name="Chapman S.B."/>
            <person name="Chen Z."/>
            <person name="Dunbar C."/>
            <person name="Freedman E."/>
            <person name="Gearin G."/>
            <person name="Gellesch M."/>
            <person name="Goldberg J."/>
            <person name="Griggs A."/>
            <person name="Gujja S."/>
            <person name="Heiman D."/>
            <person name="Howarth C."/>
            <person name="Larson L."/>
            <person name="Lui A."/>
            <person name="MacDonald P.J.P."/>
            <person name="Montmayeur A."/>
            <person name="Murphy C."/>
            <person name="Neiman D."/>
            <person name="Pearson M."/>
            <person name="Priest M."/>
            <person name="Roberts A."/>
            <person name="Saif S."/>
            <person name="Shea T."/>
            <person name="Shenoy N."/>
            <person name="Sisk P."/>
            <person name="Stolte C."/>
            <person name="Sykes S."/>
            <person name="Wortman J."/>
            <person name="Nusbaum C."/>
            <person name="Birren B."/>
        </authorList>
    </citation>
    <scope>NUCLEOTIDE SEQUENCE [LARGE SCALE GENOMIC DNA]</scope>
    <source>
        <strain evidence="1 2">1_3_50AFAA</strain>
    </source>
</reference>
<dbReference type="EMBL" id="ADLO01000052">
    <property type="protein sequence ID" value="KGF55929.1"/>
    <property type="molecule type" value="Genomic_DNA"/>
</dbReference>
<gene>
    <name evidence="1" type="ORF">HMPREF9460_01396</name>
</gene>
<keyword evidence="2" id="KW-1185">Reference proteome</keyword>